<keyword evidence="2 3" id="KW-0472">Membrane</keyword>
<dbReference type="EMBL" id="FOKG01000005">
    <property type="protein sequence ID" value="SFB13408.1"/>
    <property type="molecule type" value="Genomic_DNA"/>
</dbReference>
<proteinExistence type="predicted"/>
<sequence length="177" mass="19187">MTVNEEGTPDDGAARPLARRCRPVSAIAALGLALVCGAALIWALVLRHEEQVRAERETAAIRAATEHLEVLANLGHASAADVLAKLREGATGEFRRQLEGVGDPLFGLLEQGKVQSSGQVTDVALARIDDQRAEVLAQVDTTFVNTEHPEGQQRSYRSVVSLLWQDGRWLVENAETK</sequence>
<keyword evidence="5" id="KW-1185">Reference proteome</keyword>
<dbReference type="STRING" id="490629.SAMN05216266_105129"/>
<dbReference type="AlphaFoldDB" id="A0A1I0YM68"/>
<dbReference type="PANTHER" id="PTHR37042">
    <property type="entry name" value="OUTER MEMBRANE PROTEIN RV1973"/>
    <property type="match status" value="1"/>
</dbReference>
<gene>
    <name evidence="4" type="ORF">SAMN05216266_105129</name>
</gene>
<dbReference type="PANTHER" id="PTHR37042:SF4">
    <property type="entry name" value="OUTER MEMBRANE PROTEIN RV1973"/>
    <property type="match status" value="1"/>
</dbReference>
<evidence type="ECO:0000256" key="3">
    <source>
        <dbReference type="SAM" id="Phobius"/>
    </source>
</evidence>
<protein>
    <submittedName>
        <fullName evidence="4">Mce-associated membrane protein</fullName>
    </submittedName>
</protein>
<accession>A0A1I0YM68</accession>
<evidence type="ECO:0000313" key="5">
    <source>
        <dbReference type="Proteomes" id="UP000243799"/>
    </source>
</evidence>
<name>A0A1I0YM68_9PSEU</name>
<dbReference type="GO" id="GO:0016020">
    <property type="term" value="C:membrane"/>
    <property type="evidence" value="ECO:0007669"/>
    <property type="project" value="UniProtKB-SubCell"/>
</dbReference>
<evidence type="ECO:0000313" key="4">
    <source>
        <dbReference type="EMBL" id="SFB13408.1"/>
    </source>
</evidence>
<organism evidence="4 5">
    <name type="scientific">Amycolatopsis marina</name>
    <dbReference type="NCBI Taxonomy" id="490629"/>
    <lineage>
        <taxon>Bacteria</taxon>
        <taxon>Bacillati</taxon>
        <taxon>Actinomycetota</taxon>
        <taxon>Actinomycetes</taxon>
        <taxon>Pseudonocardiales</taxon>
        <taxon>Pseudonocardiaceae</taxon>
        <taxon>Amycolatopsis</taxon>
    </lineage>
</organism>
<feature type="transmembrane region" description="Helical" evidence="3">
    <location>
        <begin position="24"/>
        <end position="46"/>
    </location>
</feature>
<evidence type="ECO:0000256" key="1">
    <source>
        <dbReference type="ARBA" id="ARBA00004370"/>
    </source>
</evidence>
<dbReference type="OrthoDB" id="3395172at2"/>
<reference evidence="5" key="1">
    <citation type="submission" date="2016-10" db="EMBL/GenBank/DDBJ databases">
        <authorList>
            <person name="Varghese N."/>
            <person name="Submissions S."/>
        </authorList>
    </citation>
    <scope>NUCLEOTIDE SEQUENCE [LARGE SCALE GENOMIC DNA]</scope>
    <source>
        <strain evidence="5">CGMCC 4.3568</strain>
    </source>
</reference>
<keyword evidence="3" id="KW-1133">Transmembrane helix</keyword>
<evidence type="ECO:0000256" key="2">
    <source>
        <dbReference type="ARBA" id="ARBA00023136"/>
    </source>
</evidence>
<keyword evidence="3" id="KW-0812">Transmembrane</keyword>
<dbReference type="RefSeq" id="WP_091672360.1">
    <property type="nucleotide sequence ID" value="NZ_FOKG01000005.1"/>
</dbReference>
<dbReference type="Proteomes" id="UP000243799">
    <property type="component" value="Unassembled WGS sequence"/>
</dbReference>
<comment type="subcellular location">
    <subcellularLocation>
        <location evidence="1">Membrane</location>
    </subcellularLocation>
</comment>